<evidence type="ECO:0000256" key="4">
    <source>
        <dbReference type="ARBA" id="ARBA00023163"/>
    </source>
</evidence>
<proteinExistence type="inferred from homology"/>
<evidence type="ECO:0000256" key="3">
    <source>
        <dbReference type="ARBA" id="ARBA00023125"/>
    </source>
</evidence>
<accession>A0ABX2E9D2</accession>
<dbReference type="InterPro" id="IPR000847">
    <property type="entry name" value="LysR_HTH_N"/>
</dbReference>
<comment type="caution">
    <text evidence="6">The sequence shown here is derived from an EMBL/GenBank/DDBJ whole genome shotgun (WGS) entry which is preliminary data.</text>
</comment>
<evidence type="ECO:0000313" key="6">
    <source>
        <dbReference type="EMBL" id="NRF65599.1"/>
    </source>
</evidence>
<dbReference type="PANTHER" id="PTHR30537:SF5">
    <property type="entry name" value="HTH-TYPE TRANSCRIPTIONAL ACTIVATOR TTDR-RELATED"/>
    <property type="match status" value="1"/>
</dbReference>
<evidence type="ECO:0000256" key="2">
    <source>
        <dbReference type="ARBA" id="ARBA00023015"/>
    </source>
</evidence>
<evidence type="ECO:0000313" key="7">
    <source>
        <dbReference type="Proteomes" id="UP000737171"/>
    </source>
</evidence>
<evidence type="ECO:0000259" key="5">
    <source>
        <dbReference type="PROSITE" id="PS50931"/>
    </source>
</evidence>
<dbReference type="SUPFAM" id="SSF53850">
    <property type="entry name" value="Periplasmic binding protein-like II"/>
    <property type="match status" value="1"/>
</dbReference>
<protein>
    <submittedName>
        <fullName evidence="6">LysR family transcriptional regulator</fullName>
    </submittedName>
</protein>
<dbReference type="EMBL" id="JABRWJ010000001">
    <property type="protein sequence ID" value="NRF65599.1"/>
    <property type="molecule type" value="Genomic_DNA"/>
</dbReference>
<dbReference type="InterPro" id="IPR036390">
    <property type="entry name" value="WH_DNA-bd_sf"/>
</dbReference>
<name>A0ABX2E9D2_9BURK</name>
<dbReference type="CDD" id="cd08422">
    <property type="entry name" value="PBP2_CrgA_like"/>
    <property type="match status" value="1"/>
</dbReference>
<evidence type="ECO:0000256" key="1">
    <source>
        <dbReference type="ARBA" id="ARBA00009437"/>
    </source>
</evidence>
<dbReference type="SUPFAM" id="SSF46785">
    <property type="entry name" value="Winged helix' DNA-binding domain"/>
    <property type="match status" value="1"/>
</dbReference>
<dbReference type="Pfam" id="PF00126">
    <property type="entry name" value="HTH_1"/>
    <property type="match status" value="1"/>
</dbReference>
<gene>
    <name evidence="6" type="ORF">HLB44_01245</name>
</gene>
<comment type="similarity">
    <text evidence="1">Belongs to the LysR transcriptional regulatory family.</text>
</comment>
<dbReference type="Gene3D" id="1.10.10.10">
    <property type="entry name" value="Winged helix-like DNA-binding domain superfamily/Winged helix DNA-binding domain"/>
    <property type="match status" value="1"/>
</dbReference>
<dbReference type="InterPro" id="IPR005119">
    <property type="entry name" value="LysR_subst-bd"/>
</dbReference>
<keyword evidence="2" id="KW-0805">Transcription regulation</keyword>
<dbReference type="PROSITE" id="PS50931">
    <property type="entry name" value="HTH_LYSR"/>
    <property type="match status" value="1"/>
</dbReference>
<dbReference type="InterPro" id="IPR036388">
    <property type="entry name" value="WH-like_DNA-bd_sf"/>
</dbReference>
<reference evidence="6 7" key="1">
    <citation type="submission" date="2020-05" db="EMBL/GenBank/DDBJ databases">
        <title>Aquincola sp. isolate from soil.</title>
        <authorList>
            <person name="Han J."/>
            <person name="Kim D.-U."/>
        </authorList>
    </citation>
    <scope>NUCLEOTIDE SEQUENCE [LARGE SCALE GENOMIC DNA]</scope>
    <source>
        <strain evidence="6 7">S2</strain>
    </source>
</reference>
<keyword evidence="4" id="KW-0804">Transcription</keyword>
<dbReference type="InterPro" id="IPR058163">
    <property type="entry name" value="LysR-type_TF_proteobact-type"/>
</dbReference>
<dbReference type="Proteomes" id="UP000737171">
    <property type="component" value="Unassembled WGS sequence"/>
</dbReference>
<dbReference type="Pfam" id="PF03466">
    <property type="entry name" value="LysR_substrate"/>
    <property type="match status" value="1"/>
</dbReference>
<dbReference type="Gene3D" id="3.40.190.290">
    <property type="match status" value="1"/>
</dbReference>
<organism evidence="6 7">
    <name type="scientific">Pseudaquabacterium terrae</name>
    <dbReference type="NCBI Taxonomy" id="2732868"/>
    <lineage>
        <taxon>Bacteria</taxon>
        <taxon>Pseudomonadati</taxon>
        <taxon>Pseudomonadota</taxon>
        <taxon>Betaproteobacteria</taxon>
        <taxon>Burkholderiales</taxon>
        <taxon>Sphaerotilaceae</taxon>
        <taxon>Pseudaquabacterium</taxon>
    </lineage>
</organism>
<dbReference type="RefSeq" id="WP_173119789.1">
    <property type="nucleotide sequence ID" value="NZ_JABRWJ010000001.1"/>
</dbReference>
<keyword evidence="7" id="KW-1185">Reference proteome</keyword>
<sequence>MDQLLNEMVVFARVVELRGFAPAARALGLTTSAVSRSVARLEAALAVKLLNRTTRSVSLTELGAEVYPGCARIAQTARDVQALAGRYALTPRGRVRVGAPAVFGEVWLAPRLPAFLARWPEVEVELTLIDRVVDLVDEGYDLALRILAPSALAPGLVARRLFDMHYVLVAAPAYLQANGAPATPDALAEHRCIYLGYGPFLDRLLFERDGAAPLEVQVRGPLTINNSVGILATVEAGLGIGIVPDFAAAAGLRAGRLQRLFADWRLGGGYATRGVFAVYAPTRHLPQKVRVLIDHLAGGAAPDG</sequence>
<keyword evidence="3" id="KW-0238">DNA-binding</keyword>
<dbReference type="PANTHER" id="PTHR30537">
    <property type="entry name" value="HTH-TYPE TRANSCRIPTIONAL REGULATOR"/>
    <property type="match status" value="1"/>
</dbReference>
<feature type="domain" description="HTH lysR-type" evidence="5">
    <location>
        <begin position="1"/>
        <end position="60"/>
    </location>
</feature>